<dbReference type="InterPro" id="IPR026569">
    <property type="entry name" value="Ribosomal_bL28"/>
</dbReference>
<dbReference type="GO" id="GO:0005762">
    <property type="term" value="C:mitochondrial large ribosomal subunit"/>
    <property type="evidence" value="ECO:0007669"/>
    <property type="project" value="TreeGrafter"/>
</dbReference>
<keyword evidence="2" id="KW-0689">Ribosomal protein</keyword>
<dbReference type="NCBIfam" id="TIGR00009">
    <property type="entry name" value="L28"/>
    <property type="match status" value="1"/>
</dbReference>
<evidence type="ECO:0000313" key="7">
    <source>
        <dbReference type="Proteomes" id="UP001383192"/>
    </source>
</evidence>
<dbReference type="HAMAP" id="MF_00373">
    <property type="entry name" value="Ribosomal_bL28"/>
    <property type="match status" value="1"/>
</dbReference>
<dbReference type="GO" id="GO:0003735">
    <property type="term" value="F:structural constituent of ribosome"/>
    <property type="evidence" value="ECO:0007669"/>
    <property type="project" value="InterPro"/>
</dbReference>
<dbReference type="Proteomes" id="UP001383192">
    <property type="component" value="Unassembled WGS sequence"/>
</dbReference>
<accession>A0AAW0DKC0</accession>
<organism evidence="6 7">
    <name type="scientific">Paramarasmius palmivorus</name>
    <dbReference type="NCBI Taxonomy" id="297713"/>
    <lineage>
        <taxon>Eukaryota</taxon>
        <taxon>Fungi</taxon>
        <taxon>Dikarya</taxon>
        <taxon>Basidiomycota</taxon>
        <taxon>Agaricomycotina</taxon>
        <taxon>Agaricomycetes</taxon>
        <taxon>Agaricomycetidae</taxon>
        <taxon>Agaricales</taxon>
        <taxon>Marasmiineae</taxon>
        <taxon>Marasmiaceae</taxon>
        <taxon>Paramarasmius</taxon>
    </lineage>
</organism>
<protein>
    <recommendedName>
        <fullName evidence="4">Large ribosomal subunit protein bL28c</fullName>
    </recommendedName>
</protein>
<dbReference type="PANTHER" id="PTHR13528">
    <property type="entry name" value="39S RIBOSOMAL PROTEIN L28, MITOCHONDRIAL"/>
    <property type="match status" value="1"/>
</dbReference>
<evidence type="ECO:0000256" key="2">
    <source>
        <dbReference type="ARBA" id="ARBA00022980"/>
    </source>
</evidence>
<evidence type="ECO:0000256" key="1">
    <source>
        <dbReference type="ARBA" id="ARBA00008760"/>
    </source>
</evidence>
<sequence length="223" mass="25542">MFPTLAIFKASPVSQPFKRAQLGLFQGKSKRYGNNVPHSKHKTRRTWLPNVQRKRLSSEALGKDLRVKVTTRALRTIKKVRELAFNAADLEVELGEQHGGVDNYLLRTRHDLLGWEGLRLRTVVREALHNQAEVSETPEQKSERELSRRTEQAKETRNRELMHLHIASRPTLATARAAREKAVKALDGEAKPGKILEYLKKQRKDQKSLLGFPTFNTLTTKHV</sequence>
<evidence type="ECO:0000256" key="5">
    <source>
        <dbReference type="SAM" id="MobiDB-lite"/>
    </source>
</evidence>
<feature type="region of interest" description="Disordered" evidence="5">
    <location>
        <begin position="131"/>
        <end position="157"/>
    </location>
</feature>
<evidence type="ECO:0000256" key="4">
    <source>
        <dbReference type="ARBA" id="ARBA00035265"/>
    </source>
</evidence>
<feature type="compositionally biased region" description="Basic and acidic residues" evidence="5">
    <location>
        <begin position="138"/>
        <end position="157"/>
    </location>
</feature>
<reference evidence="6 7" key="1">
    <citation type="submission" date="2024-01" db="EMBL/GenBank/DDBJ databases">
        <title>A draft genome for a cacao thread blight-causing isolate of Paramarasmius palmivorus.</title>
        <authorList>
            <person name="Baruah I.K."/>
            <person name="Bukari Y."/>
            <person name="Amoako-Attah I."/>
            <person name="Meinhardt L.W."/>
            <person name="Bailey B.A."/>
            <person name="Cohen S.P."/>
        </authorList>
    </citation>
    <scope>NUCLEOTIDE SEQUENCE [LARGE SCALE GENOMIC DNA]</scope>
    <source>
        <strain evidence="6 7">GH-12</strain>
    </source>
</reference>
<name>A0AAW0DKC0_9AGAR</name>
<dbReference type="AlphaFoldDB" id="A0AAW0DKC0"/>
<keyword evidence="7" id="KW-1185">Reference proteome</keyword>
<comment type="caution">
    <text evidence="6">The sequence shown here is derived from an EMBL/GenBank/DDBJ whole genome shotgun (WGS) entry which is preliminary data.</text>
</comment>
<dbReference type="InterPro" id="IPR034704">
    <property type="entry name" value="Ribosomal_bL28/bL31-like_sf"/>
</dbReference>
<dbReference type="EMBL" id="JAYKXP010000011">
    <property type="protein sequence ID" value="KAK7053021.1"/>
    <property type="molecule type" value="Genomic_DNA"/>
</dbReference>
<dbReference type="InterPro" id="IPR001383">
    <property type="entry name" value="Ribosomal_bL28_bact-type"/>
</dbReference>
<dbReference type="Gene3D" id="2.30.170.40">
    <property type="entry name" value="Ribosomal protein L28/L24"/>
    <property type="match status" value="1"/>
</dbReference>
<dbReference type="Pfam" id="PF00830">
    <property type="entry name" value="Ribosomal_L28"/>
    <property type="match status" value="1"/>
</dbReference>
<comment type="similarity">
    <text evidence="1">Belongs to the bacterial ribosomal protein bL28 family.</text>
</comment>
<proteinExistence type="inferred from homology"/>
<dbReference type="GO" id="GO:0006412">
    <property type="term" value="P:translation"/>
    <property type="evidence" value="ECO:0007669"/>
    <property type="project" value="InterPro"/>
</dbReference>
<evidence type="ECO:0000313" key="6">
    <source>
        <dbReference type="EMBL" id="KAK7053021.1"/>
    </source>
</evidence>
<dbReference type="InterPro" id="IPR037147">
    <property type="entry name" value="Ribosomal_bL28_sf"/>
</dbReference>
<dbReference type="PANTHER" id="PTHR13528:SF2">
    <property type="entry name" value="LARGE RIBOSOMAL SUBUNIT PROTEIN BL28M"/>
    <property type="match status" value="1"/>
</dbReference>
<gene>
    <name evidence="6" type="ORF">VNI00_004342</name>
</gene>
<keyword evidence="3" id="KW-0687">Ribonucleoprotein</keyword>
<evidence type="ECO:0000256" key="3">
    <source>
        <dbReference type="ARBA" id="ARBA00023274"/>
    </source>
</evidence>
<dbReference type="SUPFAM" id="SSF143800">
    <property type="entry name" value="L28p-like"/>
    <property type="match status" value="1"/>
</dbReference>